<dbReference type="GeneID" id="74896159"/>
<dbReference type="VEuPathDB" id="FungiDB:AN10025"/>
<reference evidence="3" key="2">
    <citation type="journal article" date="2009" name="Fungal Genet. Biol.">
        <title>The 2008 update of the Aspergillus nidulans genome annotation: a community effort.</title>
        <authorList>
            <person name="Wortman J.R."/>
            <person name="Gilsenan J.M."/>
            <person name="Joardar V."/>
            <person name="Deegan J."/>
            <person name="Clutterbuck J."/>
            <person name="Andersen M.R."/>
            <person name="Archer D."/>
            <person name="Bencina M."/>
            <person name="Braus G."/>
            <person name="Coutinho P."/>
            <person name="von Dohren H."/>
            <person name="Doonan J."/>
            <person name="Driessen A.J."/>
            <person name="Durek P."/>
            <person name="Espeso E."/>
            <person name="Fekete E."/>
            <person name="Flipphi M."/>
            <person name="Estrada C.G."/>
            <person name="Geysens S."/>
            <person name="Goldman G."/>
            <person name="de Groot P.W."/>
            <person name="Hansen K."/>
            <person name="Harris S.D."/>
            <person name="Heinekamp T."/>
            <person name="Helmstaedt K."/>
            <person name="Henrissat B."/>
            <person name="Hofmann G."/>
            <person name="Homan T."/>
            <person name="Horio T."/>
            <person name="Horiuchi H."/>
            <person name="James S."/>
            <person name="Jones M."/>
            <person name="Karaffa L."/>
            <person name="Karanyi Z."/>
            <person name="Kato M."/>
            <person name="Keller N."/>
            <person name="Kelly D.E."/>
            <person name="Kiel J.A."/>
            <person name="Kim J.M."/>
            <person name="van der Klei I.J."/>
            <person name="Klis F.M."/>
            <person name="Kovalchuk A."/>
            <person name="Krasevec N."/>
            <person name="Kubicek C.P."/>
            <person name="Liu B."/>
            <person name="Maccabe A."/>
            <person name="Meyer V."/>
            <person name="Mirabito P."/>
            <person name="Miskei M."/>
            <person name="Mos M."/>
            <person name="Mullins J."/>
            <person name="Nelson D.R."/>
            <person name="Nielsen J."/>
            <person name="Oakley B.R."/>
            <person name="Osmani S.A."/>
            <person name="Pakula T."/>
            <person name="Paszewski A."/>
            <person name="Paulsen I."/>
            <person name="Pilsyk S."/>
            <person name="Pocsi I."/>
            <person name="Punt P.J."/>
            <person name="Ram A.F."/>
            <person name="Ren Q."/>
            <person name="Robellet X."/>
            <person name="Robson G."/>
            <person name="Seiboth B."/>
            <person name="van Solingen P."/>
            <person name="Specht T."/>
            <person name="Sun J."/>
            <person name="Taheri-Talesh N."/>
            <person name="Takeshita N."/>
            <person name="Ussery D."/>
            <person name="vanKuyk P.A."/>
            <person name="Visser H."/>
            <person name="van de Vondervoort P.J."/>
            <person name="de Vries R.P."/>
            <person name="Walton J."/>
            <person name="Xiang X."/>
            <person name="Xiong Y."/>
            <person name="Zeng A.P."/>
            <person name="Brandt B.W."/>
            <person name="Cornell M.J."/>
            <person name="van den Hondel C.A."/>
            <person name="Visser J."/>
            <person name="Oliver S.G."/>
            <person name="Turner G."/>
        </authorList>
    </citation>
    <scope>GENOME REANNOTATION</scope>
    <source>
        <strain evidence="3">FGSC A4 / ATCC 38163 / CBS 112.46 / NRRL 194 / M139</strain>
    </source>
</reference>
<reference evidence="3" key="1">
    <citation type="journal article" date="2005" name="Nature">
        <title>Sequencing of Aspergillus nidulans and comparative analysis with A. fumigatus and A. oryzae.</title>
        <authorList>
            <person name="Galagan J.E."/>
            <person name="Calvo S.E."/>
            <person name="Cuomo C."/>
            <person name="Ma L.J."/>
            <person name="Wortman J.R."/>
            <person name="Batzoglou S."/>
            <person name="Lee S.I."/>
            <person name="Basturkmen M."/>
            <person name="Spevak C.C."/>
            <person name="Clutterbuck J."/>
            <person name="Kapitonov V."/>
            <person name="Jurka J."/>
            <person name="Scazzocchio C."/>
            <person name="Farman M."/>
            <person name="Butler J."/>
            <person name="Purcell S."/>
            <person name="Harris S."/>
            <person name="Braus G.H."/>
            <person name="Draht O."/>
            <person name="Busch S."/>
            <person name="D'Enfert C."/>
            <person name="Bouchier C."/>
            <person name="Goldman G.H."/>
            <person name="Bell-Pedersen D."/>
            <person name="Griffiths-Jones S."/>
            <person name="Doonan J.H."/>
            <person name="Yu J."/>
            <person name="Vienken K."/>
            <person name="Pain A."/>
            <person name="Freitag M."/>
            <person name="Selker E.U."/>
            <person name="Archer D.B."/>
            <person name="Penalva M.A."/>
            <person name="Oakley B.R."/>
            <person name="Momany M."/>
            <person name="Tanaka T."/>
            <person name="Kumagai T."/>
            <person name="Asai K."/>
            <person name="Machida M."/>
            <person name="Nierman W.C."/>
            <person name="Denning D.W."/>
            <person name="Caddick M."/>
            <person name="Hynes M."/>
            <person name="Paoletti M."/>
            <person name="Fischer R."/>
            <person name="Miller B."/>
            <person name="Dyer P."/>
            <person name="Sachs M.S."/>
            <person name="Osmani S.A."/>
            <person name="Birren B.W."/>
        </authorList>
    </citation>
    <scope>NUCLEOTIDE SEQUENCE [LARGE SCALE GENOMIC DNA]</scope>
    <source>
        <strain evidence="3">FGSC A4 / ATCC 38163 / CBS 112.46 / NRRL 194 / M139</strain>
    </source>
</reference>
<organism evidence="2 3">
    <name type="scientific">Emericella nidulans (strain FGSC A4 / ATCC 38163 / CBS 112.46 / NRRL 194 / M139)</name>
    <name type="common">Aspergillus nidulans</name>
    <dbReference type="NCBI Taxonomy" id="227321"/>
    <lineage>
        <taxon>Eukaryota</taxon>
        <taxon>Fungi</taxon>
        <taxon>Dikarya</taxon>
        <taxon>Ascomycota</taxon>
        <taxon>Pezizomycotina</taxon>
        <taxon>Eurotiomycetes</taxon>
        <taxon>Eurotiomycetidae</taxon>
        <taxon>Eurotiales</taxon>
        <taxon>Aspergillaceae</taxon>
        <taxon>Aspergillus</taxon>
        <taxon>Aspergillus subgen. Nidulantes</taxon>
    </lineage>
</organism>
<dbReference type="KEGG" id="ani:ANIA_10025"/>
<feature type="compositionally biased region" description="Basic and acidic residues" evidence="1">
    <location>
        <begin position="27"/>
        <end position="43"/>
    </location>
</feature>
<dbReference type="EMBL" id="BN001308">
    <property type="protein sequence ID" value="CBF90039.1"/>
    <property type="molecule type" value="Genomic_DNA"/>
</dbReference>
<dbReference type="HOGENOM" id="CLU_050554_0_0_1"/>
<protein>
    <recommendedName>
        <fullName evidence="4">HhH-GPD domain-containing protein</fullName>
    </recommendedName>
</protein>
<accession>C8VQ34</accession>
<dbReference type="eggNOG" id="ENOG502S5UV">
    <property type="taxonomic scope" value="Eukaryota"/>
</dbReference>
<dbReference type="RefSeq" id="XP_050469306.1">
    <property type="nucleotide sequence ID" value="XM_050611035.1"/>
</dbReference>
<dbReference type="Proteomes" id="UP000000560">
    <property type="component" value="Chromosome VIII"/>
</dbReference>
<evidence type="ECO:0000256" key="1">
    <source>
        <dbReference type="SAM" id="MobiDB-lite"/>
    </source>
</evidence>
<dbReference type="AlphaFoldDB" id="C8VQ34"/>
<dbReference type="OrthoDB" id="423534at2759"/>
<sequence length="327" mass="36569">MKEYRAPQVEDGLETDDVTSTTKRKRSIETPELQEKDSKELKSQRPRKAAKSGKPPEAEDDEGYVDDEGEFGEGEIDEDMSEEGDKEGSEENKEDEERENGHKSQDKPQRSPNREKLEKTIERFGRGPLEGTAIEGKALSGSPDTILAMLMDAMLKSKPMSHGLTDRTLKKLVEVGYHDIQKLRNASWEERAMVLKDGGYNRYREQGSTNLGRLVEFVDEKYEGDLNNLIKKAGYDPTTTRQLIKEVHGLGDLGVELFFNNVQSVWPTIAPFVDSRSLKTAEDAGLGTDLNAIYESLGNDSVRMCKLANALSAARLDKRVGDLVAIR</sequence>
<proteinExistence type="predicted"/>
<feature type="compositionally biased region" description="Basic and acidic residues" evidence="1">
    <location>
        <begin position="99"/>
        <end position="121"/>
    </location>
</feature>
<feature type="compositionally biased region" description="Acidic residues" evidence="1">
    <location>
        <begin position="58"/>
        <end position="85"/>
    </location>
</feature>
<evidence type="ECO:0000313" key="3">
    <source>
        <dbReference type="Proteomes" id="UP000000560"/>
    </source>
</evidence>
<evidence type="ECO:0008006" key="4">
    <source>
        <dbReference type="Google" id="ProtNLM"/>
    </source>
</evidence>
<evidence type="ECO:0000313" key="2">
    <source>
        <dbReference type="EMBL" id="CBF90039.1"/>
    </source>
</evidence>
<dbReference type="InParanoid" id="C8VQ34"/>
<gene>
    <name evidence="2" type="ORF">ANIA_10025</name>
</gene>
<feature type="region of interest" description="Disordered" evidence="1">
    <location>
        <begin position="1"/>
        <end position="121"/>
    </location>
</feature>
<dbReference type="OMA" id="MKYKSPQ"/>
<keyword evidence="3" id="KW-1185">Reference proteome</keyword>
<name>C8VQ34_EMENI</name>